<dbReference type="Proteomes" id="UP001500449">
    <property type="component" value="Unassembled WGS sequence"/>
</dbReference>
<proteinExistence type="predicted"/>
<name>A0ABN2MPG2_9PSEU</name>
<feature type="compositionally biased region" description="Basic residues" evidence="1">
    <location>
        <begin position="288"/>
        <end position="299"/>
    </location>
</feature>
<comment type="caution">
    <text evidence="2">The sequence shown here is derived from an EMBL/GenBank/DDBJ whole genome shotgun (WGS) entry which is preliminary data.</text>
</comment>
<feature type="compositionally biased region" description="Basic and acidic residues" evidence="1">
    <location>
        <begin position="441"/>
        <end position="471"/>
    </location>
</feature>
<evidence type="ECO:0008006" key="4">
    <source>
        <dbReference type="Google" id="ProtNLM"/>
    </source>
</evidence>
<organism evidence="2 3">
    <name type="scientific">Pseudonocardia ailaonensis</name>
    <dbReference type="NCBI Taxonomy" id="367279"/>
    <lineage>
        <taxon>Bacteria</taxon>
        <taxon>Bacillati</taxon>
        <taxon>Actinomycetota</taxon>
        <taxon>Actinomycetes</taxon>
        <taxon>Pseudonocardiales</taxon>
        <taxon>Pseudonocardiaceae</taxon>
        <taxon>Pseudonocardia</taxon>
    </lineage>
</organism>
<feature type="compositionally biased region" description="Low complexity" evidence="1">
    <location>
        <begin position="490"/>
        <end position="504"/>
    </location>
</feature>
<evidence type="ECO:0000313" key="3">
    <source>
        <dbReference type="Proteomes" id="UP001500449"/>
    </source>
</evidence>
<feature type="region of interest" description="Disordered" evidence="1">
    <location>
        <begin position="436"/>
        <end position="522"/>
    </location>
</feature>
<dbReference type="EMBL" id="BAAAQK010000003">
    <property type="protein sequence ID" value="GAA1832969.1"/>
    <property type="molecule type" value="Genomic_DNA"/>
</dbReference>
<evidence type="ECO:0000313" key="2">
    <source>
        <dbReference type="EMBL" id="GAA1832969.1"/>
    </source>
</evidence>
<feature type="region of interest" description="Disordered" evidence="1">
    <location>
        <begin position="285"/>
        <end position="308"/>
    </location>
</feature>
<sequence length="522" mass="52428">MALGELRDRLLVGGDARRETLRLGARQAGLGLRAHRLGQQLLPGAPGRRADVRGAAGGPQGMAPAEQGGVEVVAAGVALAGGTLGVPPQAGEHRAAVPGEVRLGLQVRGGDQEGIEVGGGTGAAGGVERGPQRGGLRVLAVGEIGGAGEGVIAFGEGLTGVEEAATDAVGLVRVRGGAGGPERDPPLARLLAARAGTGGGALRGAELLLGGGEVGAGPRQLGHPVRGGDHPVRQRIRLPHGPLHREGSPGKRGTVVALVGRRQSGREPVDVRPFPCRIGGGRVGRGLRYSRRGGSRGRRGPGDRIRAGQAAAVSVGPGDGCGGCEAGSRIGRRRSGGRGAVVAGCGDNGPVVSPHPRRVWRETLARRSFSSGRGGPALDRGEEGVDRLVAGAARRGEGGRVRGGTQRFESGEGLLSGVVAAAGSVSLSAGLALGLGGLPQRRAEGGDPRRGGRGRYEVRGHPGLRPVRDPGRTGTVAAGGRAPGRRSARARTGGTRPGRPNARRSPPAALAVRPAGRALPRR</sequence>
<evidence type="ECO:0000256" key="1">
    <source>
        <dbReference type="SAM" id="MobiDB-lite"/>
    </source>
</evidence>
<gene>
    <name evidence="2" type="ORF">GCM10009836_08880</name>
</gene>
<keyword evidence="3" id="KW-1185">Reference proteome</keyword>
<reference evidence="2 3" key="1">
    <citation type="journal article" date="2019" name="Int. J. Syst. Evol. Microbiol.">
        <title>The Global Catalogue of Microorganisms (GCM) 10K type strain sequencing project: providing services to taxonomists for standard genome sequencing and annotation.</title>
        <authorList>
            <consortium name="The Broad Institute Genomics Platform"/>
            <consortium name="The Broad Institute Genome Sequencing Center for Infectious Disease"/>
            <person name="Wu L."/>
            <person name="Ma J."/>
        </authorList>
    </citation>
    <scope>NUCLEOTIDE SEQUENCE [LARGE SCALE GENOMIC DNA]</scope>
    <source>
        <strain evidence="2 3">JCM 16009</strain>
    </source>
</reference>
<accession>A0ABN2MPG2</accession>
<protein>
    <recommendedName>
        <fullName evidence="4">PE-PGRS family protein</fullName>
    </recommendedName>
</protein>